<proteinExistence type="predicted"/>
<dbReference type="EMBL" id="PGOL01005084">
    <property type="protein sequence ID" value="PKI35962.1"/>
    <property type="molecule type" value="Genomic_DNA"/>
</dbReference>
<keyword evidence="2" id="KW-1185">Reference proteome</keyword>
<sequence>MQDGTVGSRVGPLVGRVRAVLACTDLNGRTDPTGHPRENRPVRTARVCGSRLLRDLQRWLWWSFCEKSLELIRIALQGLEKTEHAQEQTRLGKFRVGRHNGGSRWYFAARSVAPDS</sequence>
<accession>A0A2I0HW99</accession>
<reference evidence="1 2" key="1">
    <citation type="submission" date="2017-11" db="EMBL/GenBank/DDBJ databases">
        <title>De-novo sequencing of pomegranate (Punica granatum L.) genome.</title>
        <authorList>
            <person name="Akparov Z."/>
            <person name="Amiraslanov A."/>
            <person name="Hajiyeva S."/>
            <person name="Abbasov M."/>
            <person name="Kaur K."/>
            <person name="Hamwieh A."/>
            <person name="Solovyev V."/>
            <person name="Salamov A."/>
            <person name="Braich B."/>
            <person name="Kosarev P."/>
            <person name="Mahmoud A."/>
            <person name="Hajiyev E."/>
            <person name="Babayeva S."/>
            <person name="Izzatullayeva V."/>
            <person name="Mammadov A."/>
            <person name="Mammadov A."/>
            <person name="Sharifova S."/>
            <person name="Ojaghi J."/>
            <person name="Eynullazada K."/>
            <person name="Bayramov B."/>
            <person name="Abdulazimova A."/>
            <person name="Shahmuradov I."/>
        </authorList>
    </citation>
    <scope>NUCLEOTIDE SEQUENCE [LARGE SCALE GENOMIC DNA]</scope>
    <source>
        <strain evidence="2">cv. AG2017</strain>
        <tissue evidence="1">Leaf</tissue>
    </source>
</reference>
<comment type="caution">
    <text evidence="1">The sequence shown here is derived from an EMBL/GenBank/DDBJ whole genome shotgun (WGS) entry which is preliminary data.</text>
</comment>
<dbReference type="AlphaFoldDB" id="A0A2I0HW99"/>
<organism evidence="1 2">
    <name type="scientific">Punica granatum</name>
    <name type="common">Pomegranate</name>
    <dbReference type="NCBI Taxonomy" id="22663"/>
    <lineage>
        <taxon>Eukaryota</taxon>
        <taxon>Viridiplantae</taxon>
        <taxon>Streptophyta</taxon>
        <taxon>Embryophyta</taxon>
        <taxon>Tracheophyta</taxon>
        <taxon>Spermatophyta</taxon>
        <taxon>Magnoliopsida</taxon>
        <taxon>eudicotyledons</taxon>
        <taxon>Gunneridae</taxon>
        <taxon>Pentapetalae</taxon>
        <taxon>rosids</taxon>
        <taxon>malvids</taxon>
        <taxon>Myrtales</taxon>
        <taxon>Lythraceae</taxon>
        <taxon>Punica</taxon>
    </lineage>
</organism>
<protein>
    <submittedName>
        <fullName evidence="1">Uncharacterized protein</fullName>
    </submittedName>
</protein>
<evidence type="ECO:0000313" key="1">
    <source>
        <dbReference type="EMBL" id="PKI35962.1"/>
    </source>
</evidence>
<evidence type="ECO:0000313" key="2">
    <source>
        <dbReference type="Proteomes" id="UP000233551"/>
    </source>
</evidence>
<gene>
    <name evidence="1" type="ORF">CRG98_043644</name>
</gene>
<name>A0A2I0HW99_PUNGR</name>
<dbReference type="Proteomes" id="UP000233551">
    <property type="component" value="Unassembled WGS sequence"/>
</dbReference>